<feature type="domain" description="Phosphatidic acid phosphatase type 2/haloperoxidase" evidence="2">
    <location>
        <begin position="65"/>
        <end position="179"/>
    </location>
</feature>
<organism evidence="3 4">
    <name type="scientific">Candidatus Aeolococcus gillhamiae</name>
    <dbReference type="NCBI Taxonomy" id="3127015"/>
    <lineage>
        <taxon>Bacteria</taxon>
        <taxon>Bacillati</taxon>
        <taxon>Candidatus Dormiibacterota</taxon>
        <taxon>Candidatus Dormibacteria</taxon>
        <taxon>Candidatus Aeolococcales</taxon>
        <taxon>Candidatus Aeolococcaceae</taxon>
        <taxon>Candidatus Aeolococcus</taxon>
    </lineage>
</organism>
<dbReference type="AlphaFoldDB" id="A0A2W5ZEB2"/>
<feature type="transmembrane region" description="Helical" evidence="1">
    <location>
        <begin position="164"/>
        <end position="181"/>
    </location>
</feature>
<evidence type="ECO:0000259" key="2">
    <source>
        <dbReference type="SMART" id="SM00014"/>
    </source>
</evidence>
<dbReference type="EMBL" id="QHBU01000028">
    <property type="protein sequence ID" value="PZR83683.1"/>
    <property type="molecule type" value="Genomic_DNA"/>
</dbReference>
<dbReference type="InterPro" id="IPR000326">
    <property type="entry name" value="PAP2/HPO"/>
</dbReference>
<keyword evidence="1" id="KW-0812">Transmembrane</keyword>
<protein>
    <recommendedName>
        <fullName evidence="2">Phosphatidic acid phosphatase type 2/haloperoxidase domain-containing protein</fullName>
    </recommendedName>
</protein>
<comment type="caution">
    <text evidence="3">The sequence shown here is derived from an EMBL/GenBank/DDBJ whole genome shotgun (WGS) entry which is preliminary data.</text>
</comment>
<dbReference type="SMART" id="SM00014">
    <property type="entry name" value="acidPPc"/>
    <property type="match status" value="1"/>
</dbReference>
<dbReference type="SUPFAM" id="SSF48317">
    <property type="entry name" value="Acid phosphatase/Vanadium-dependent haloperoxidase"/>
    <property type="match status" value="1"/>
</dbReference>
<dbReference type="Proteomes" id="UP000248724">
    <property type="component" value="Unassembled WGS sequence"/>
</dbReference>
<reference evidence="3 4" key="1">
    <citation type="journal article" date="2017" name="Nature">
        <title>Atmospheric trace gases support primary production in Antarctic desert surface soil.</title>
        <authorList>
            <person name="Ji M."/>
            <person name="Greening C."/>
            <person name="Vanwonterghem I."/>
            <person name="Carere C.R."/>
            <person name="Bay S.K."/>
            <person name="Steen J.A."/>
            <person name="Montgomery K."/>
            <person name="Lines T."/>
            <person name="Beardall J."/>
            <person name="van Dorst J."/>
            <person name="Snape I."/>
            <person name="Stott M.B."/>
            <person name="Hugenholtz P."/>
            <person name="Ferrari B.C."/>
        </authorList>
    </citation>
    <scope>NUCLEOTIDE SEQUENCE [LARGE SCALE GENOMIC DNA]</scope>
    <source>
        <strain evidence="3">RRmetagenome_bin12</strain>
    </source>
</reference>
<evidence type="ECO:0000313" key="4">
    <source>
        <dbReference type="Proteomes" id="UP000248724"/>
    </source>
</evidence>
<evidence type="ECO:0000313" key="3">
    <source>
        <dbReference type="EMBL" id="PZR83683.1"/>
    </source>
</evidence>
<keyword evidence="1" id="KW-1133">Transmembrane helix</keyword>
<accession>A0A2W5ZEB2</accession>
<gene>
    <name evidence="3" type="ORF">DLM65_01415</name>
</gene>
<keyword evidence="1" id="KW-0472">Membrane</keyword>
<proteinExistence type="predicted"/>
<feature type="transmembrane region" description="Helical" evidence="1">
    <location>
        <begin position="106"/>
        <end position="124"/>
    </location>
</feature>
<dbReference type="Pfam" id="PF01569">
    <property type="entry name" value="PAP2"/>
    <property type="match status" value="1"/>
</dbReference>
<sequence length="187" mass="19728">MVTLLVVSGATHSVDESIANAARGLHWGPMRSLFRATSAIGELGAVQALVGGAVVIALLVVSRRAGYLMLLGALASVLNLGIRLLIPRDGPGATEHVVFDPSRGHSYPSGHAVLFTWVTFLVAAGISPRIPAQLRYVVWALAAAVTAVACIGRVWVGAHWPSDVVGGLLLGLGWSAFVLWLPQRWVR</sequence>
<feature type="transmembrane region" description="Helical" evidence="1">
    <location>
        <begin position="68"/>
        <end position="86"/>
    </location>
</feature>
<feature type="transmembrane region" description="Helical" evidence="1">
    <location>
        <begin position="45"/>
        <end position="61"/>
    </location>
</feature>
<dbReference type="InterPro" id="IPR036938">
    <property type="entry name" value="PAP2/HPO_sf"/>
</dbReference>
<feature type="transmembrane region" description="Helical" evidence="1">
    <location>
        <begin position="136"/>
        <end position="158"/>
    </location>
</feature>
<evidence type="ECO:0000256" key="1">
    <source>
        <dbReference type="SAM" id="Phobius"/>
    </source>
</evidence>
<name>A0A2W5ZEB2_9BACT</name>
<dbReference type="Gene3D" id="1.20.144.10">
    <property type="entry name" value="Phosphatidic acid phosphatase type 2/haloperoxidase"/>
    <property type="match status" value="1"/>
</dbReference>